<dbReference type="Proteomes" id="UP000221944">
    <property type="component" value="Segment"/>
</dbReference>
<dbReference type="GeneID" id="60335550"/>
<name>A0A059VKR7_9CAUD</name>
<evidence type="ECO:0000313" key="1">
    <source>
        <dbReference type="EMBL" id="AHZ95499.1"/>
    </source>
</evidence>
<reference evidence="1 2" key="1">
    <citation type="submission" date="2014-03" db="EMBL/GenBank/DDBJ databases">
        <authorList>
            <person name="Kramer Z.J."/>
            <person name="Fasoranti T.O."/>
            <person name="Abrahim M.R."/>
            <person name="Adkins N.L."/>
            <person name="Burke K.A."/>
            <person name="Churilla B.M."/>
            <person name="Cohen K.L."/>
            <person name="Colicchio M.A."/>
            <person name="Genkil J.S."/>
            <person name="Prout A.K."/>
            <person name="Schafer C.E."/>
            <person name="Schwarz A.G."/>
            <person name="Tish M."/>
            <person name="Vispute N."/>
            <person name="Wilkes K.E."/>
            <person name="Williams C.R."/>
            <person name="Xiao X."/>
            <person name="Yoder B.A."/>
            <person name="Yu V.J."/>
            <person name="Lapin J.S."/>
            <person name="Ott C.T."/>
            <person name="Walburn T.D."/>
            <person name="Bradley K.W."/>
            <person name="Clarke D.Q."/>
            <person name="Lewis M.F."/>
            <person name="Barker L.P."/>
            <person name="Bailey C."/>
            <person name="Asai D.J."/>
            <person name="Bowman C.A."/>
            <person name="Russell D.A."/>
            <person name="Pope W.H."/>
            <person name="Jacobs-Sera D."/>
            <person name="Hendrix R.W."/>
            <person name="Hatfull G.F."/>
        </authorList>
    </citation>
    <scope>NUCLEOTIDE SEQUENCE [LARGE SCALE GENOMIC DNA]</scope>
</reference>
<accession>A0A059VKR7</accession>
<organism evidence="1 2">
    <name type="scientific">Mycobacterium phage Zapner</name>
    <dbReference type="NCBI Taxonomy" id="1486474"/>
    <lineage>
        <taxon>Viruses</taxon>
        <taxon>Duplodnaviria</taxon>
        <taxon>Heunggongvirae</taxon>
        <taxon>Uroviricota</taxon>
        <taxon>Caudoviricetes</taxon>
        <taxon>Gracegardnervirinae</taxon>
        <taxon>Avanivirus</taxon>
        <taxon>Avanivirus zapner</taxon>
    </lineage>
</organism>
<keyword evidence="2" id="KW-1185">Reference proteome</keyword>
<dbReference type="RefSeq" id="YP_009963962.1">
    <property type="nucleotide sequence ID" value="NC_051724.1"/>
</dbReference>
<sequence length="48" mass="5772">MADALKPGWYLRRTVYGTTRYIGPYRTWLGARIHAIRRFDSVRRVYPN</sequence>
<dbReference type="KEGG" id="vg:60335550"/>
<gene>
    <name evidence="1" type="primary">45</name>
    <name evidence="1" type="ORF">PBI_ZAPNER_45</name>
</gene>
<proteinExistence type="predicted"/>
<dbReference type="EMBL" id="KJ567041">
    <property type="protein sequence ID" value="AHZ95499.1"/>
    <property type="molecule type" value="Genomic_DNA"/>
</dbReference>
<evidence type="ECO:0000313" key="2">
    <source>
        <dbReference type="Proteomes" id="UP000221944"/>
    </source>
</evidence>
<protein>
    <submittedName>
        <fullName evidence="1">Uncharacterized protein</fullName>
    </submittedName>
</protein>